<dbReference type="SUPFAM" id="SSF55729">
    <property type="entry name" value="Acyl-CoA N-acyltransferases (Nat)"/>
    <property type="match status" value="1"/>
</dbReference>
<evidence type="ECO:0000256" key="9">
    <source>
        <dbReference type="HAMAP-Rule" id="MF_01886"/>
    </source>
</evidence>
<organism evidence="11 12">
    <name type="scientific">[Pantoea] beijingensis</name>
    <dbReference type="NCBI Taxonomy" id="1324864"/>
    <lineage>
        <taxon>Bacteria</taxon>
        <taxon>Pseudomonadati</taxon>
        <taxon>Pseudomonadota</taxon>
        <taxon>Gammaproteobacteria</taxon>
        <taxon>Enterobacterales</taxon>
        <taxon>Erwiniaceae</taxon>
        <taxon>Erwinia</taxon>
    </lineage>
</organism>
<dbReference type="GO" id="GO:1990883">
    <property type="term" value="F:18S rRNA cytidine N-acetyltransferase activity"/>
    <property type="evidence" value="ECO:0007669"/>
    <property type="project" value="TreeGrafter"/>
</dbReference>
<evidence type="ECO:0000256" key="3">
    <source>
        <dbReference type="ARBA" id="ARBA00022679"/>
    </source>
</evidence>
<dbReference type="GO" id="GO:0000049">
    <property type="term" value="F:tRNA binding"/>
    <property type="evidence" value="ECO:0007669"/>
    <property type="project" value="UniProtKB-UniRule"/>
</dbReference>
<dbReference type="Gene3D" id="3.40.50.300">
    <property type="entry name" value="P-loop containing nucleotide triphosphate hydrolases"/>
    <property type="match status" value="1"/>
</dbReference>
<evidence type="ECO:0000256" key="5">
    <source>
        <dbReference type="ARBA" id="ARBA00022741"/>
    </source>
</evidence>
<dbReference type="Pfam" id="PF13718">
    <property type="entry name" value="GNAT_acetyltr_2"/>
    <property type="match status" value="1"/>
</dbReference>
<dbReference type="Gene3D" id="1.20.120.890">
    <property type="entry name" value="tRNA(Met) cytidine acetyltransferase, tail domain"/>
    <property type="match status" value="1"/>
</dbReference>
<dbReference type="Gene3D" id="3.40.50.11040">
    <property type="match status" value="1"/>
</dbReference>
<protein>
    <recommendedName>
        <fullName evidence="9">tRNA(Met) cytidine acetyltransferase TmcA</fullName>
        <ecNumber evidence="9">2.3.1.193</ecNumber>
    </recommendedName>
</protein>
<feature type="binding site" evidence="9">
    <location>
        <position position="504"/>
    </location>
    <ligand>
        <name>acetyl-CoA</name>
        <dbReference type="ChEBI" id="CHEBI:57288"/>
    </ligand>
</feature>
<evidence type="ECO:0000259" key="10">
    <source>
        <dbReference type="PROSITE" id="PS51186"/>
    </source>
</evidence>
<dbReference type="GO" id="GO:1904812">
    <property type="term" value="P:rRNA acetylation involved in maturation of SSU-rRNA"/>
    <property type="evidence" value="ECO:0007669"/>
    <property type="project" value="TreeGrafter"/>
</dbReference>
<keyword evidence="4 9" id="KW-0819">tRNA processing</keyword>
<name>A0A443I9K8_9GAMM</name>
<dbReference type="AlphaFoldDB" id="A0A443I9K8"/>
<evidence type="ECO:0000256" key="8">
    <source>
        <dbReference type="ARBA" id="ARBA00023315"/>
    </source>
</evidence>
<evidence type="ECO:0000256" key="2">
    <source>
        <dbReference type="ARBA" id="ARBA00022555"/>
    </source>
</evidence>
<dbReference type="InterPro" id="IPR016181">
    <property type="entry name" value="Acyl_CoA_acyltransferase"/>
</dbReference>
<dbReference type="InterPro" id="IPR024914">
    <property type="entry name" value="tRNA_acetyltr_TmcA"/>
</dbReference>
<dbReference type="PANTHER" id="PTHR10925:SF5">
    <property type="entry name" value="RNA CYTIDINE ACETYLTRANSFERASE"/>
    <property type="match status" value="1"/>
</dbReference>
<dbReference type="RefSeq" id="WP_128179195.1">
    <property type="nucleotide sequence ID" value="NZ_CP071409.1"/>
</dbReference>
<keyword evidence="2 9" id="KW-0820">tRNA-binding</keyword>
<proteinExistence type="inferred from homology"/>
<dbReference type="InterPro" id="IPR007807">
    <property type="entry name" value="TcmA/NAT10_helicase"/>
</dbReference>
<dbReference type="PROSITE" id="PS51186">
    <property type="entry name" value="GNAT"/>
    <property type="match status" value="1"/>
</dbReference>
<dbReference type="GO" id="GO:0051391">
    <property type="term" value="P:tRNA acetylation"/>
    <property type="evidence" value="ECO:0007669"/>
    <property type="project" value="UniProtKB-UniRule"/>
</dbReference>
<comment type="subcellular location">
    <subcellularLocation>
        <location evidence="9">Cytoplasm</location>
    </subcellularLocation>
</comment>
<keyword evidence="12" id="KW-1185">Reference proteome</keyword>
<accession>A0A443I9K8</accession>
<dbReference type="Proteomes" id="UP000288794">
    <property type="component" value="Unassembled WGS sequence"/>
</dbReference>
<comment type="caution">
    <text evidence="9">Lacks conserved residue(s) required for the propagation of feature annotation.</text>
</comment>
<dbReference type="InterPro" id="IPR013562">
    <property type="entry name" value="TmcA/NAT10_N"/>
</dbReference>
<dbReference type="Pfam" id="PF17176">
    <property type="entry name" value="tRNA_bind_3"/>
    <property type="match status" value="1"/>
</dbReference>
<reference evidence="11 12" key="1">
    <citation type="submission" date="2014-04" db="EMBL/GenBank/DDBJ databases">
        <title>Draft genome sequence of Pantoea beijingensis strain LMG 27579, an emerging pathogen to Pleurotus eryngii with potential industrial application.</title>
        <authorList>
            <person name="Xu F."/>
            <person name="Liu Y."/>
            <person name="Wang S."/>
            <person name="Yin Y."/>
            <person name="Ma Y."/>
            <person name="Zhao S."/>
            <person name="Rong C."/>
        </authorList>
    </citation>
    <scope>NUCLEOTIDE SEQUENCE [LARGE SCALE GENOMIC DNA]</scope>
    <source>
        <strain evidence="11 12">LMG 27579</strain>
    </source>
</reference>
<evidence type="ECO:0000256" key="6">
    <source>
        <dbReference type="ARBA" id="ARBA00022840"/>
    </source>
</evidence>
<dbReference type="GO" id="GO:0005524">
    <property type="term" value="F:ATP binding"/>
    <property type="evidence" value="ECO:0007669"/>
    <property type="project" value="UniProtKB-UniRule"/>
</dbReference>
<dbReference type="PANTHER" id="PTHR10925">
    <property type="entry name" value="N-ACETYLTRANSFERASE 10"/>
    <property type="match status" value="1"/>
</dbReference>
<dbReference type="Pfam" id="PF08351">
    <property type="entry name" value="TmcA_N"/>
    <property type="match status" value="1"/>
</dbReference>
<feature type="binding site" evidence="9">
    <location>
        <position position="318"/>
    </location>
    <ligand>
        <name>ATP</name>
        <dbReference type="ChEBI" id="CHEBI:30616"/>
    </ligand>
</feature>
<dbReference type="HAMAP" id="MF_01886">
    <property type="entry name" value="tRNA_acetyltr_TmcA"/>
    <property type="match status" value="1"/>
</dbReference>
<comment type="similarity">
    <text evidence="9">Belongs to the TmcA family.</text>
</comment>
<feature type="domain" description="N-acetyltransferase" evidence="10">
    <location>
        <begin position="347"/>
        <end position="529"/>
    </location>
</feature>
<keyword evidence="6 9" id="KW-0067">ATP-binding</keyword>
<evidence type="ECO:0000256" key="1">
    <source>
        <dbReference type="ARBA" id="ARBA00022490"/>
    </source>
</evidence>
<dbReference type="GO" id="GO:0002101">
    <property type="term" value="P:tRNA wobble cytosine modification"/>
    <property type="evidence" value="ECO:0007669"/>
    <property type="project" value="UniProtKB-UniRule"/>
</dbReference>
<evidence type="ECO:0000313" key="12">
    <source>
        <dbReference type="Proteomes" id="UP000288794"/>
    </source>
</evidence>
<comment type="caution">
    <text evidence="11">The sequence shown here is derived from an EMBL/GenBank/DDBJ whole genome shotgun (WGS) entry which is preliminary data.</text>
</comment>
<evidence type="ECO:0000256" key="7">
    <source>
        <dbReference type="ARBA" id="ARBA00022884"/>
    </source>
</evidence>
<dbReference type="GO" id="GO:0051392">
    <property type="term" value="F:tRNA cytidine N4-acetyltransferase activity"/>
    <property type="evidence" value="ECO:0007669"/>
    <property type="project" value="UniProtKB-UniRule"/>
</dbReference>
<comment type="function">
    <text evidence="9">Catalyzes the formation of N(4)-acetylcytidine (ac(4)C) at the wobble position of tRNA(Met), by using acetyl-CoA as an acetyl donor and ATP (or GTP).</text>
</comment>
<dbReference type="InterPro" id="IPR038321">
    <property type="entry name" value="TmcA_C_sf"/>
</dbReference>
<dbReference type="Gene3D" id="3.40.630.30">
    <property type="match status" value="1"/>
</dbReference>
<dbReference type="Pfam" id="PF05127">
    <property type="entry name" value="NAT10_TcmA_helicase"/>
    <property type="match status" value="1"/>
</dbReference>
<dbReference type="FunFam" id="3.40.630.30:FF:000054">
    <property type="entry name" value="tRNA(Met) cytidine acetyltransferase TmcA"/>
    <property type="match status" value="1"/>
</dbReference>
<dbReference type="InterPro" id="IPR032672">
    <property type="entry name" value="TmcA/NAT10/Kre33"/>
</dbReference>
<dbReference type="FunFam" id="3.40.50.11040:FF:000003">
    <property type="entry name" value="tRNA(Met) cytidine acetyltransferase TmcA"/>
    <property type="match status" value="1"/>
</dbReference>
<keyword evidence="3 9" id="KW-0808">Transferase</keyword>
<evidence type="ECO:0000313" key="11">
    <source>
        <dbReference type="EMBL" id="RWR00828.1"/>
    </source>
</evidence>
<keyword evidence="5 9" id="KW-0547">Nucleotide-binding</keyword>
<dbReference type="EC" id="2.3.1.193" evidence="9"/>
<evidence type="ECO:0000256" key="4">
    <source>
        <dbReference type="ARBA" id="ARBA00022694"/>
    </source>
</evidence>
<sequence length="666" mass="74623">MMDLEQLTAEMQQKGVRRLVVISGERDWCQQQALRWITPLAGDWLWVGEASQRSLQCKPSAVRTLLGREFRHAVFDARDGFHAEAFAVLAGTLVAGSWLVLLVPAWHRWSEQPDSDSLRWNSLSRPVASPNFIRHLQQHIADDPAVLVLQQSAPFSLTTLNALPDWQPNAGEQQQRVLAALLALPVGVSVLTAPRGRGKSALAGMLVQRWPGPCWVTAPAKVSTEVLAHFAGEAFTFFAPDTLLAHCEKHPPTEIDWLLIDEAAAIPTPILQRLLRYFPRILLTTTVQGYEGTGRGFLLKFCAALPAPRFFTLDAPQRWATDDPLEAFINRSLLLTEPEIVPRQGALRYQRLEQQQWKDHSVTLSALYQLLTSAHYRTSPLDLRRMMDAQGMHFIAGQEGEQVCAALWLVDEGGLSADLSDAIWAGLRRPRGNLVAQSLAAHAGFPEAAQMHSRRVSRIAIAPHRRRQGVGLHLLQQAQENTSHLDFLSVSFGYTEPLWRFWQRCGFELVRIGSQREASSGCYTAMALLPLSQAGDKLVQRATQQLSRDFYWLRHHIDEPLPIAIDDKQDFRQQDWHSLAGFAFAQRPFEASLPALARLLNVTELALPALRGAVGGSKGDDTLIDQLNLTGRKALLACWRREARQALYAYDEPQAKTWQERIALLL</sequence>
<keyword evidence="1 9" id="KW-0963">Cytoplasm</keyword>
<keyword evidence="7 9" id="KW-0694">RNA-binding</keyword>
<comment type="catalytic activity">
    <reaction evidence="9">
        <text>cytidine(34) in elongator tRNA(Met) + acetyl-CoA + ATP + H2O = N(4)-acetylcytidine(34) in elongator tRNA(Met) + ADP + phosphate + CoA + H(+)</text>
        <dbReference type="Rhea" id="RHEA:43788"/>
        <dbReference type="Rhea" id="RHEA-COMP:10693"/>
        <dbReference type="Rhea" id="RHEA-COMP:10694"/>
        <dbReference type="ChEBI" id="CHEBI:15377"/>
        <dbReference type="ChEBI" id="CHEBI:15378"/>
        <dbReference type="ChEBI" id="CHEBI:30616"/>
        <dbReference type="ChEBI" id="CHEBI:43474"/>
        <dbReference type="ChEBI" id="CHEBI:57287"/>
        <dbReference type="ChEBI" id="CHEBI:57288"/>
        <dbReference type="ChEBI" id="CHEBI:74900"/>
        <dbReference type="ChEBI" id="CHEBI:82748"/>
        <dbReference type="ChEBI" id="CHEBI:456216"/>
        <dbReference type="EC" id="2.3.1.193"/>
    </reaction>
</comment>
<gene>
    <name evidence="9" type="primary">tmcA</name>
    <name evidence="11" type="ORF">ED28_16880</name>
</gene>
<dbReference type="InterPro" id="IPR027417">
    <property type="entry name" value="P-loop_NTPase"/>
</dbReference>
<keyword evidence="8 9" id="KW-0012">Acyltransferase</keyword>
<dbReference type="InterPro" id="IPR033442">
    <property type="entry name" value="TmcA_tRNA_bind"/>
</dbReference>
<feature type="binding site" evidence="9">
    <location>
        <position position="174"/>
    </location>
    <ligand>
        <name>ATP</name>
        <dbReference type="ChEBI" id="CHEBI:30616"/>
    </ligand>
</feature>
<dbReference type="EMBL" id="JMEE01000045">
    <property type="protein sequence ID" value="RWR00828.1"/>
    <property type="molecule type" value="Genomic_DNA"/>
</dbReference>
<dbReference type="GO" id="GO:0005737">
    <property type="term" value="C:cytoplasm"/>
    <property type="evidence" value="ECO:0007669"/>
    <property type="project" value="UniProtKB-SubCell"/>
</dbReference>
<dbReference type="FunFam" id="3.40.50.300:FF:001011">
    <property type="entry name" value="tRNA(Met) cytidine acetyltransferase TmcA"/>
    <property type="match status" value="1"/>
</dbReference>
<dbReference type="InterPro" id="IPR000182">
    <property type="entry name" value="GNAT_dom"/>
</dbReference>
<dbReference type="SUPFAM" id="SSF52540">
    <property type="entry name" value="P-loop containing nucleoside triphosphate hydrolases"/>
    <property type="match status" value="1"/>
</dbReference>